<dbReference type="OrthoDB" id="9804753at2"/>
<dbReference type="GO" id="GO:0008762">
    <property type="term" value="F:UDP-N-acetylmuramate dehydrogenase activity"/>
    <property type="evidence" value="ECO:0007669"/>
    <property type="project" value="UniProtKB-UniRule"/>
</dbReference>
<keyword evidence="14 16" id="KW-0961">Cell wall biogenesis/degradation</keyword>
<dbReference type="InterPro" id="IPR011601">
    <property type="entry name" value="MurB_C"/>
</dbReference>
<evidence type="ECO:0000256" key="11">
    <source>
        <dbReference type="ARBA" id="ARBA00022984"/>
    </source>
</evidence>
<feature type="active site" evidence="16">
    <location>
        <position position="297"/>
    </location>
</feature>
<dbReference type="AlphaFoldDB" id="A0A1U7NE43"/>
<evidence type="ECO:0000313" key="18">
    <source>
        <dbReference type="EMBL" id="OLU37756.1"/>
    </source>
</evidence>
<reference evidence="18 19" key="1">
    <citation type="submission" date="2016-11" db="EMBL/GenBank/DDBJ databases">
        <title>Description of two novel members of the family Erysipelotrichaceae: Ileibacterium lipovorans gen. nov., sp. nov. and Dubosiella newyorkensis, gen. nov., sp. nov.</title>
        <authorList>
            <person name="Cox L.M."/>
            <person name="Sohn J."/>
            <person name="Tyrrell K.L."/>
            <person name="Citron D.M."/>
            <person name="Lawson P.A."/>
            <person name="Patel N.B."/>
            <person name="Iizumi T."/>
            <person name="Perez-Perez G.I."/>
            <person name="Goldstein E.J."/>
            <person name="Blaser M.J."/>
        </authorList>
    </citation>
    <scope>NUCLEOTIDE SEQUENCE [LARGE SCALE GENOMIC DNA]</scope>
    <source>
        <strain evidence="18 19">NYU-BL-A3</strain>
    </source>
</reference>
<dbReference type="NCBIfam" id="NF010480">
    <property type="entry name" value="PRK13905.1"/>
    <property type="match status" value="1"/>
</dbReference>
<comment type="subcellular location">
    <subcellularLocation>
        <location evidence="3 16">Cytoplasm</location>
    </subcellularLocation>
</comment>
<keyword evidence="12 16" id="KW-0560">Oxidoreductase</keyword>
<name>A0A1U7NE43_9FIRM</name>
<dbReference type="HAMAP" id="MF_00037">
    <property type="entry name" value="MurB"/>
    <property type="match status" value="1"/>
</dbReference>
<evidence type="ECO:0000256" key="15">
    <source>
        <dbReference type="ARBA" id="ARBA00048914"/>
    </source>
</evidence>
<evidence type="ECO:0000256" key="7">
    <source>
        <dbReference type="ARBA" id="ARBA00022630"/>
    </source>
</evidence>
<dbReference type="Gene3D" id="3.30.43.10">
    <property type="entry name" value="Uridine Diphospho-n-acetylenolpyruvylglucosamine Reductase, domain 2"/>
    <property type="match status" value="1"/>
</dbReference>
<accession>A0A1U7NE43</accession>
<dbReference type="Pfam" id="PF01565">
    <property type="entry name" value="FAD_binding_4"/>
    <property type="match status" value="1"/>
</dbReference>
<evidence type="ECO:0000256" key="16">
    <source>
        <dbReference type="HAMAP-Rule" id="MF_00037"/>
    </source>
</evidence>
<proteinExistence type="inferred from homology"/>
<keyword evidence="5 16" id="KW-0963">Cytoplasm</keyword>
<evidence type="ECO:0000256" key="6">
    <source>
        <dbReference type="ARBA" id="ARBA00022618"/>
    </source>
</evidence>
<dbReference type="GO" id="GO:0051301">
    <property type="term" value="P:cell division"/>
    <property type="evidence" value="ECO:0007669"/>
    <property type="project" value="UniProtKB-KW"/>
</dbReference>
<dbReference type="Gene3D" id="3.90.78.10">
    <property type="entry name" value="UDP-N-acetylenolpyruvoylglucosamine reductase, C-terminal domain"/>
    <property type="match status" value="1"/>
</dbReference>
<dbReference type="InterPro" id="IPR016169">
    <property type="entry name" value="FAD-bd_PCMH_sub2"/>
</dbReference>
<comment type="catalytic activity">
    <reaction evidence="15 16">
        <text>UDP-N-acetyl-alpha-D-muramate + NADP(+) = UDP-N-acetyl-3-O-(1-carboxyvinyl)-alpha-D-glucosamine + NADPH + H(+)</text>
        <dbReference type="Rhea" id="RHEA:12248"/>
        <dbReference type="ChEBI" id="CHEBI:15378"/>
        <dbReference type="ChEBI" id="CHEBI:57783"/>
        <dbReference type="ChEBI" id="CHEBI:58349"/>
        <dbReference type="ChEBI" id="CHEBI:68483"/>
        <dbReference type="ChEBI" id="CHEBI:70757"/>
        <dbReference type="EC" id="1.3.1.98"/>
    </reaction>
</comment>
<keyword evidence="13 16" id="KW-0131">Cell cycle</keyword>
<dbReference type="GO" id="GO:0071555">
    <property type="term" value="P:cell wall organization"/>
    <property type="evidence" value="ECO:0007669"/>
    <property type="project" value="UniProtKB-KW"/>
</dbReference>
<evidence type="ECO:0000256" key="8">
    <source>
        <dbReference type="ARBA" id="ARBA00022827"/>
    </source>
</evidence>
<dbReference type="UniPathway" id="UPA00219"/>
<dbReference type="PROSITE" id="PS51387">
    <property type="entry name" value="FAD_PCMH"/>
    <property type="match status" value="1"/>
</dbReference>
<evidence type="ECO:0000256" key="4">
    <source>
        <dbReference type="ARBA" id="ARBA00004752"/>
    </source>
</evidence>
<evidence type="ECO:0000256" key="2">
    <source>
        <dbReference type="ARBA" id="ARBA00003921"/>
    </source>
</evidence>
<feature type="active site" evidence="16">
    <location>
        <position position="175"/>
    </location>
</feature>
<gene>
    <name evidence="16" type="primary">murB</name>
    <name evidence="18" type="ORF">BO222_09900</name>
</gene>
<comment type="pathway">
    <text evidence="4 16">Cell wall biogenesis; peptidoglycan biosynthesis.</text>
</comment>
<feature type="domain" description="FAD-binding PCMH-type" evidence="17">
    <location>
        <begin position="30"/>
        <end position="197"/>
    </location>
</feature>
<evidence type="ECO:0000259" key="17">
    <source>
        <dbReference type="PROSITE" id="PS51387"/>
    </source>
</evidence>
<feature type="active site" description="Proton donor" evidence="16">
    <location>
        <position position="226"/>
    </location>
</feature>
<dbReference type="InterPro" id="IPR036318">
    <property type="entry name" value="FAD-bd_PCMH-like_sf"/>
</dbReference>
<keyword evidence="11 16" id="KW-0573">Peptidoglycan synthesis</keyword>
<keyword evidence="10 16" id="KW-0133">Cell shape</keyword>
<dbReference type="InterPro" id="IPR036635">
    <property type="entry name" value="MurB_C_sf"/>
</dbReference>
<dbReference type="RefSeq" id="WP_075820659.1">
    <property type="nucleotide sequence ID" value="NZ_CAPIAK010000025.1"/>
</dbReference>
<dbReference type="SUPFAM" id="SSF56176">
    <property type="entry name" value="FAD-binding/transporter-associated domain-like"/>
    <property type="match status" value="1"/>
</dbReference>
<keyword evidence="9 16" id="KW-0521">NADP</keyword>
<dbReference type="EC" id="1.3.1.98" evidence="16"/>
<evidence type="ECO:0000256" key="10">
    <source>
        <dbReference type="ARBA" id="ARBA00022960"/>
    </source>
</evidence>
<evidence type="ECO:0000256" key="1">
    <source>
        <dbReference type="ARBA" id="ARBA00001974"/>
    </source>
</evidence>
<comment type="cofactor">
    <cofactor evidence="1 16">
        <name>FAD</name>
        <dbReference type="ChEBI" id="CHEBI:57692"/>
    </cofactor>
</comment>
<dbReference type="InterPro" id="IPR003170">
    <property type="entry name" value="MurB"/>
</dbReference>
<comment type="function">
    <text evidence="2 16">Cell wall formation.</text>
</comment>
<dbReference type="Pfam" id="PF02873">
    <property type="entry name" value="MurB_C"/>
    <property type="match status" value="1"/>
</dbReference>
<dbReference type="InterPro" id="IPR016167">
    <property type="entry name" value="FAD-bd_PCMH_sub1"/>
</dbReference>
<dbReference type="SUPFAM" id="SSF56194">
    <property type="entry name" value="Uridine diphospho-N-Acetylenolpyruvylglucosamine reductase, MurB, C-terminal domain"/>
    <property type="match status" value="1"/>
</dbReference>
<keyword evidence="7 16" id="KW-0285">Flavoprotein</keyword>
<evidence type="ECO:0000256" key="5">
    <source>
        <dbReference type="ARBA" id="ARBA00022490"/>
    </source>
</evidence>
<evidence type="ECO:0000256" key="14">
    <source>
        <dbReference type="ARBA" id="ARBA00023316"/>
    </source>
</evidence>
<protein>
    <recommendedName>
        <fullName evidence="16">UDP-N-acetylenolpyruvoylglucosamine reductase</fullName>
        <ecNumber evidence="16">1.3.1.98</ecNumber>
    </recommendedName>
    <alternativeName>
        <fullName evidence="16">UDP-N-acetylmuramate dehydrogenase</fullName>
    </alternativeName>
</protein>
<organism evidence="18 19">
    <name type="scientific">Ileibacterium valens</name>
    <dbReference type="NCBI Taxonomy" id="1862668"/>
    <lineage>
        <taxon>Bacteria</taxon>
        <taxon>Bacillati</taxon>
        <taxon>Bacillota</taxon>
        <taxon>Erysipelotrichia</taxon>
        <taxon>Erysipelotrichales</taxon>
        <taxon>Erysipelotrichaceae</taxon>
        <taxon>Ileibacterium</taxon>
    </lineage>
</organism>
<keyword evidence="19" id="KW-1185">Reference proteome</keyword>
<evidence type="ECO:0000313" key="19">
    <source>
        <dbReference type="Proteomes" id="UP000186341"/>
    </source>
</evidence>
<dbReference type="GeneID" id="82203468"/>
<dbReference type="InterPro" id="IPR006094">
    <property type="entry name" value="Oxid_FAD_bind_N"/>
</dbReference>
<dbReference type="GO" id="GO:0008360">
    <property type="term" value="P:regulation of cell shape"/>
    <property type="evidence" value="ECO:0007669"/>
    <property type="project" value="UniProtKB-KW"/>
</dbReference>
<keyword evidence="8 16" id="KW-0274">FAD</keyword>
<dbReference type="PANTHER" id="PTHR21071">
    <property type="entry name" value="UDP-N-ACETYLENOLPYRUVOYLGLUCOSAMINE REDUCTASE"/>
    <property type="match status" value="1"/>
</dbReference>
<evidence type="ECO:0000256" key="13">
    <source>
        <dbReference type="ARBA" id="ARBA00023306"/>
    </source>
</evidence>
<evidence type="ECO:0000256" key="12">
    <source>
        <dbReference type="ARBA" id="ARBA00023002"/>
    </source>
</evidence>
<dbReference type="EMBL" id="MPJW01000190">
    <property type="protein sequence ID" value="OLU37756.1"/>
    <property type="molecule type" value="Genomic_DNA"/>
</dbReference>
<dbReference type="GO" id="GO:0009252">
    <property type="term" value="P:peptidoglycan biosynthetic process"/>
    <property type="evidence" value="ECO:0007669"/>
    <property type="project" value="UniProtKB-UniRule"/>
</dbReference>
<dbReference type="PANTHER" id="PTHR21071:SF4">
    <property type="entry name" value="UDP-N-ACETYLENOLPYRUVOYLGLUCOSAMINE REDUCTASE"/>
    <property type="match status" value="1"/>
</dbReference>
<comment type="caution">
    <text evidence="18">The sequence shown here is derived from an EMBL/GenBank/DDBJ whole genome shotgun (WGS) entry which is preliminary data.</text>
</comment>
<sequence length="307" mass="34290">MSVNKKLAEKLSEYAVVKCEEPMRFHTTYRIGGPADYFIQPESADSLIRVIEILDEEQIPWMVLGRGSNVLVHDRPYQGAVIDMTQALNNYEFSEDGHLMAEAGCSLIYIAYEAMMHSLSGLEFASGIPGTIGGGLYMNAGAYRSDLAAILEEVLVYRNGKVEWLPADSLDYTYRHSIFQKNKDWVILAGRFLLQKGDSHEINELMISRKARRMDSQPAEQPCAGSVFRNPEGFNAWKVVDDLGYRGVVRGGATVSSKHSNFIVNASGTASAEDVNSLILEIQKRAREELGIELITEVERINWDDSI</sequence>
<keyword evidence="6 16" id="KW-0132">Cell division</keyword>
<dbReference type="Proteomes" id="UP000186341">
    <property type="component" value="Unassembled WGS sequence"/>
</dbReference>
<evidence type="ECO:0000256" key="9">
    <source>
        <dbReference type="ARBA" id="ARBA00022857"/>
    </source>
</evidence>
<dbReference type="GO" id="GO:0071949">
    <property type="term" value="F:FAD binding"/>
    <property type="evidence" value="ECO:0007669"/>
    <property type="project" value="InterPro"/>
</dbReference>
<dbReference type="Gene3D" id="3.30.465.10">
    <property type="match status" value="1"/>
</dbReference>
<dbReference type="NCBIfam" id="TIGR00179">
    <property type="entry name" value="murB"/>
    <property type="match status" value="1"/>
</dbReference>
<comment type="similarity">
    <text evidence="16">Belongs to the MurB family.</text>
</comment>
<dbReference type="InterPro" id="IPR016166">
    <property type="entry name" value="FAD-bd_PCMH"/>
</dbReference>
<dbReference type="GO" id="GO:0005829">
    <property type="term" value="C:cytosol"/>
    <property type="evidence" value="ECO:0007669"/>
    <property type="project" value="TreeGrafter"/>
</dbReference>
<evidence type="ECO:0000256" key="3">
    <source>
        <dbReference type="ARBA" id="ARBA00004496"/>
    </source>
</evidence>